<evidence type="ECO:0000256" key="1">
    <source>
        <dbReference type="SAM" id="MobiDB-lite"/>
    </source>
</evidence>
<dbReference type="KEGG" id="bor:COCMIDRAFT_81892"/>
<feature type="compositionally biased region" description="Polar residues" evidence="1">
    <location>
        <begin position="96"/>
        <end position="105"/>
    </location>
</feature>
<dbReference type="OrthoDB" id="3788377at2759"/>
<sequence length="190" mass="21432">MPSLSLPTQQVQSTSYLPSHQEDTRRYRQTIYHDKAGVQIAESRRRAGGACKVESPSQTYTDFVLYPMDSINPSSRSRSHDSSRCSAPKVRERESYSTSHVTSAKHSSKVRPKPAIIQRALESRRKLSGEEKRGFYFPEESTPPPTPRSNRLPTPELPDLKEAPFCDCGAGGHIVKYCKTCNKEVDLWSM</sequence>
<feature type="region of interest" description="Disordered" evidence="1">
    <location>
        <begin position="71"/>
        <end position="155"/>
    </location>
</feature>
<name>W6ZK55_COCMI</name>
<dbReference type="Proteomes" id="UP000054032">
    <property type="component" value="Unassembled WGS sequence"/>
</dbReference>
<organism evidence="2 3">
    <name type="scientific">Bipolaris oryzae ATCC 44560</name>
    <dbReference type="NCBI Taxonomy" id="930090"/>
    <lineage>
        <taxon>Eukaryota</taxon>
        <taxon>Fungi</taxon>
        <taxon>Dikarya</taxon>
        <taxon>Ascomycota</taxon>
        <taxon>Pezizomycotina</taxon>
        <taxon>Dothideomycetes</taxon>
        <taxon>Pleosporomycetidae</taxon>
        <taxon>Pleosporales</taxon>
        <taxon>Pleosporineae</taxon>
        <taxon>Pleosporaceae</taxon>
        <taxon>Bipolaris</taxon>
    </lineage>
</organism>
<dbReference type="AlphaFoldDB" id="W6ZK55"/>
<proteinExistence type="predicted"/>
<feature type="region of interest" description="Disordered" evidence="1">
    <location>
        <begin position="1"/>
        <end position="24"/>
    </location>
</feature>
<reference evidence="2 3" key="1">
    <citation type="journal article" date="2013" name="PLoS Genet.">
        <title>Comparative genome structure, secondary metabolite, and effector coding capacity across Cochliobolus pathogens.</title>
        <authorList>
            <person name="Condon B.J."/>
            <person name="Leng Y."/>
            <person name="Wu D."/>
            <person name="Bushley K.E."/>
            <person name="Ohm R.A."/>
            <person name="Otillar R."/>
            <person name="Martin J."/>
            <person name="Schackwitz W."/>
            <person name="Grimwood J."/>
            <person name="MohdZainudin N."/>
            <person name="Xue C."/>
            <person name="Wang R."/>
            <person name="Manning V.A."/>
            <person name="Dhillon B."/>
            <person name="Tu Z.J."/>
            <person name="Steffenson B.J."/>
            <person name="Salamov A."/>
            <person name="Sun H."/>
            <person name="Lowry S."/>
            <person name="LaButti K."/>
            <person name="Han J."/>
            <person name="Copeland A."/>
            <person name="Lindquist E."/>
            <person name="Barry K."/>
            <person name="Schmutz J."/>
            <person name="Baker S.E."/>
            <person name="Ciuffetti L.M."/>
            <person name="Grigoriev I.V."/>
            <person name="Zhong S."/>
            <person name="Turgeon B.G."/>
        </authorList>
    </citation>
    <scope>NUCLEOTIDE SEQUENCE [LARGE SCALE GENOMIC DNA]</scope>
    <source>
        <strain evidence="2 3">ATCC 44560</strain>
    </source>
</reference>
<dbReference type="GeneID" id="19125951"/>
<keyword evidence="3" id="KW-1185">Reference proteome</keyword>
<feature type="compositionally biased region" description="Basic and acidic residues" evidence="1">
    <location>
        <begin position="78"/>
        <end position="95"/>
    </location>
</feature>
<dbReference type="RefSeq" id="XP_007683081.1">
    <property type="nucleotide sequence ID" value="XM_007684891.1"/>
</dbReference>
<evidence type="ECO:0000313" key="3">
    <source>
        <dbReference type="Proteomes" id="UP000054032"/>
    </source>
</evidence>
<evidence type="ECO:0000313" key="2">
    <source>
        <dbReference type="EMBL" id="EUC50455.1"/>
    </source>
</evidence>
<protein>
    <submittedName>
        <fullName evidence="2">Uncharacterized protein</fullName>
    </submittedName>
</protein>
<accession>W6ZK55</accession>
<dbReference type="HOGENOM" id="CLU_1427752_0_0_1"/>
<gene>
    <name evidence="2" type="ORF">COCMIDRAFT_81892</name>
</gene>
<feature type="compositionally biased region" description="Basic and acidic residues" evidence="1">
    <location>
        <begin position="121"/>
        <end position="134"/>
    </location>
</feature>
<feature type="compositionally biased region" description="Polar residues" evidence="1">
    <location>
        <begin position="1"/>
        <end position="18"/>
    </location>
</feature>
<dbReference type="EMBL" id="KI963923">
    <property type="protein sequence ID" value="EUC50455.1"/>
    <property type="molecule type" value="Genomic_DNA"/>
</dbReference>